<dbReference type="EMBL" id="KR029584">
    <property type="protein sequence ID" value="AKH46534.1"/>
    <property type="molecule type" value="Genomic_DNA"/>
</dbReference>
<feature type="transmembrane region" description="Helical" evidence="1">
    <location>
        <begin position="12"/>
        <end position="30"/>
    </location>
</feature>
<reference evidence="2" key="2">
    <citation type="submission" date="2015-03" db="EMBL/GenBank/DDBJ databases">
        <authorList>
            <person name="Chow C.-E.T."/>
            <person name="Winget D.M."/>
            <person name="White R.A.III."/>
            <person name="Hallam S.J."/>
            <person name="Suttle C.A."/>
        </authorList>
    </citation>
    <scope>NUCLEOTIDE SEQUENCE</scope>
    <source>
        <strain evidence="2">Anoxic3_9</strain>
    </source>
</reference>
<evidence type="ECO:0000256" key="1">
    <source>
        <dbReference type="SAM" id="Phobius"/>
    </source>
</evidence>
<proteinExistence type="predicted"/>
<name>A0A0F7L1T0_9VIRU</name>
<organism evidence="2">
    <name type="scientific">uncultured marine virus</name>
    <dbReference type="NCBI Taxonomy" id="186617"/>
    <lineage>
        <taxon>Viruses</taxon>
        <taxon>environmental samples</taxon>
    </lineage>
</organism>
<protein>
    <submittedName>
        <fullName evidence="2">Uncharacterized protein</fullName>
    </submittedName>
</protein>
<keyword evidence="1" id="KW-0812">Transmembrane</keyword>
<evidence type="ECO:0000313" key="2">
    <source>
        <dbReference type="EMBL" id="AKH46534.1"/>
    </source>
</evidence>
<accession>A0A0F7L1T0</accession>
<keyword evidence="1" id="KW-1133">Transmembrane helix</keyword>
<reference evidence="2" key="1">
    <citation type="journal article" date="2015" name="Front. Microbiol.">
        <title>Combining genomic sequencing methods to explore viral diversity and reveal potential virus-host interactions.</title>
        <authorList>
            <person name="Chow C.E."/>
            <person name="Winget D.M."/>
            <person name="White R.A.III."/>
            <person name="Hallam S.J."/>
            <person name="Suttle C.A."/>
        </authorList>
    </citation>
    <scope>NUCLEOTIDE SEQUENCE</scope>
    <source>
        <strain evidence="2">Anoxic3_9</strain>
    </source>
</reference>
<keyword evidence="1" id="KW-0472">Membrane</keyword>
<sequence>MTKGLTGIQVTVLTWLVYALIMFLTVVTGWQQIKFTELPNEFVRLERYQSDENKSTESLCRIERKLDELIMSRVLAGKTNDTR</sequence>